<sequence length="251" mass="27044">MLISIKSIRFLRTVCSNLISGKAYTHNSRSQKPMASEGAEAADLRIRESVTGISFFKSQTLPGGTKELSLLGVGVREKSFANIITVKVYAVGIYMEAEISDRIAPWKGRQVDEILKDVSFSKALIEAPVEKGLCLVLARDVGVAQFLRGFNEAIAPGLKAYSKNCSVDEVLADLSKIFHGQSLKKGTIIYFTWVQPSSVQIAVTKEVPTVMSPSFSSIDSGPLAEALFGMFLGVNPVSQAAKSATVTSLFS</sequence>
<proteinExistence type="predicted"/>
<organism evidence="1 2">
    <name type="scientific">Diphasiastrum complanatum</name>
    <name type="common">Issler's clubmoss</name>
    <name type="synonym">Lycopodium complanatum</name>
    <dbReference type="NCBI Taxonomy" id="34168"/>
    <lineage>
        <taxon>Eukaryota</taxon>
        <taxon>Viridiplantae</taxon>
        <taxon>Streptophyta</taxon>
        <taxon>Embryophyta</taxon>
        <taxon>Tracheophyta</taxon>
        <taxon>Lycopodiopsida</taxon>
        <taxon>Lycopodiales</taxon>
        <taxon>Lycopodiaceae</taxon>
        <taxon>Lycopodioideae</taxon>
        <taxon>Diphasiastrum</taxon>
    </lineage>
</organism>
<comment type="caution">
    <text evidence="1">The sequence shown here is derived from an EMBL/GenBank/DDBJ whole genome shotgun (WGS) entry which is preliminary data.</text>
</comment>
<evidence type="ECO:0000313" key="1">
    <source>
        <dbReference type="EMBL" id="KAJ7533201.1"/>
    </source>
</evidence>
<accession>A0ACC2BTR8</accession>
<evidence type="ECO:0000313" key="2">
    <source>
        <dbReference type="Proteomes" id="UP001162992"/>
    </source>
</evidence>
<name>A0ACC2BTR8_DIPCM</name>
<reference evidence="2" key="1">
    <citation type="journal article" date="2024" name="Proc. Natl. Acad. Sci. U.S.A.">
        <title>Extraordinary preservation of gene collinearity over three hundred million years revealed in homosporous lycophytes.</title>
        <authorList>
            <person name="Li C."/>
            <person name="Wickell D."/>
            <person name="Kuo L.Y."/>
            <person name="Chen X."/>
            <person name="Nie B."/>
            <person name="Liao X."/>
            <person name="Peng D."/>
            <person name="Ji J."/>
            <person name="Jenkins J."/>
            <person name="Williams M."/>
            <person name="Shu S."/>
            <person name="Plott C."/>
            <person name="Barry K."/>
            <person name="Rajasekar S."/>
            <person name="Grimwood J."/>
            <person name="Han X."/>
            <person name="Sun S."/>
            <person name="Hou Z."/>
            <person name="He W."/>
            <person name="Dai G."/>
            <person name="Sun C."/>
            <person name="Schmutz J."/>
            <person name="Leebens-Mack J.H."/>
            <person name="Li F.W."/>
            <person name="Wang L."/>
        </authorList>
    </citation>
    <scope>NUCLEOTIDE SEQUENCE [LARGE SCALE GENOMIC DNA]</scope>
    <source>
        <strain evidence="2">cv. PW_Plant_1</strain>
    </source>
</reference>
<dbReference type="EMBL" id="CM055104">
    <property type="protein sequence ID" value="KAJ7533201.1"/>
    <property type="molecule type" value="Genomic_DNA"/>
</dbReference>
<protein>
    <submittedName>
        <fullName evidence="1">Uncharacterized protein</fullName>
    </submittedName>
</protein>
<dbReference type="Proteomes" id="UP001162992">
    <property type="component" value="Chromosome 13"/>
</dbReference>
<keyword evidence="2" id="KW-1185">Reference proteome</keyword>
<gene>
    <name evidence="1" type="ORF">O6H91_13G037500</name>
</gene>